<protein>
    <submittedName>
        <fullName evidence="1">Uncharacterized protein</fullName>
    </submittedName>
</protein>
<proteinExistence type="predicted"/>
<organism evidence="1">
    <name type="scientific">uncultured Caudovirales phage</name>
    <dbReference type="NCBI Taxonomy" id="2100421"/>
    <lineage>
        <taxon>Viruses</taxon>
        <taxon>Duplodnaviria</taxon>
        <taxon>Heunggongvirae</taxon>
        <taxon>Uroviricota</taxon>
        <taxon>Caudoviricetes</taxon>
        <taxon>Peduoviridae</taxon>
        <taxon>Maltschvirus</taxon>
        <taxon>Maltschvirus maltsch</taxon>
    </lineage>
</organism>
<dbReference type="EMBL" id="LR796421">
    <property type="protein sequence ID" value="CAB4142481.1"/>
    <property type="molecule type" value="Genomic_DNA"/>
</dbReference>
<name>A0A6J5M8G6_9CAUD</name>
<evidence type="ECO:0000313" key="1">
    <source>
        <dbReference type="EMBL" id="CAB4142481.1"/>
    </source>
</evidence>
<accession>A0A6J5M8G6</accession>
<sequence length="123" mass="13154">MKATEFRKLIREEVRKVLKEAGTPQEQAIRLAVQTALDAGDDSELYDDSSSTSYKKLAKKAGLSVAELEHVVMYCLHAAGEDAPGMDNLDAKAAGGGGLTGKQMMISVKKKLKGMGIDIDNLA</sequence>
<reference evidence="1" key="1">
    <citation type="submission" date="2020-04" db="EMBL/GenBank/DDBJ databases">
        <authorList>
            <person name="Chiriac C."/>
            <person name="Salcher M."/>
            <person name="Ghai R."/>
            <person name="Kavagutti S V."/>
        </authorList>
    </citation>
    <scope>NUCLEOTIDE SEQUENCE</scope>
</reference>
<gene>
    <name evidence="1" type="ORF">UFOVP450_5</name>
</gene>